<accession>A0A3G1KQG0</accession>
<dbReference type="OrthoDB" id="5418352at2"/>
<evidence type="ECO:0000256" key="1">
    <source>
        <dbReference type="ARBA" id="ARBA00007137"/>
    </source>
</evidence>
<proteinExistence type="inferred from homology"/>
<dbReference type="KEGG" id="fwa:DCMF_07915"/>
<sequence>MVKRNTNAGYASFSGASLQLFSEGDLHFIHLATLEVLERTGLNITDEEALEYFERGGAIVDHQKKVVKIPGYMVEEAIKSAPASVFLAGKDPKYDIILEEGRVYFCPFGLGIEIVDPYTGVLRETTKQDIADCARIVDYLDEYDFCFDTMVARDVDPHVACIHGFEAPLTNTSKNVLASPENKQTAQILLEMGAAAAGGMDNLKERPIMMLGGCTISPLTIPESTVAATIEAAKARIPAMILSMAMSGGMGPVTLAGALVVMNAEILGALTLSQLVNRGTPFIYGSSTGTLDMRHNAAAMVGCPELGLISAGVAALCRMYNVPSLVAGG</sequence>
<dbReference type="GO" id="GO:0015948">
    <property type="term" value="P:methanogenesis"/>
    <property type="evidence" value="ECO:0007669"/>
    <property type="project" value="InterPro"/>
</dbReference>
<dbReference type="GO" id="GO:0008168">
    <property type="term" value="F:methyltransferase activity"/>
    <property type="evidence" value="ECO:0007669"/>
    <property type="project" value="UniProtKB-KW"/>
</dbReference>
<dbReference type="Proteomes" id="UP000323521">
    <property type="component" value="Chromosome"/>
</dbReference>
<evidence type="ECO:0008006" key="6">
    <source>
        <dbReference type="Google" id="ProtNLM"/>
    </source>
</evidence>
<evidence type="ECO:0000313" key="4">
    <source>
        <dbReference type="EMBL" id="ATW24712.1"/>
    </source>
</evidence>
<comment type="similarity">
    <text evidence="1">Belongs to the trimethylamine methyltransferase family.</text>
</comment>
<dbReference type="GO" id="GO:0032259">
    <property type="term" value="P:methylation"/>
    <property type="evidence" value="ECO:0007669"/>
    <property type="project" value="UniProtKB-KW"/>
</dbReference>
<dbReference type="Pfam" id="PF06253">
    <property type="entry name" value="MTTB"/>
    <property type="match status" value="1"/>
</dbReference>
<evidence type="ECO:0000256" key="2">
    <source>
        <dbReference type="ARBA" id="ARBA00022603"/>
    </source>
</evidence>
<dbReference type="Gene3D" id="3.20.20.480">
    <property type="entry name" value="Trimethylamine methyltransferase-like"/>
    <property type="match status" value="1"/>
</dbReference>
<protein>
    <recommendedName>
        <fullName evidence="6">Trimethylamine methyltransferase</fullName>
    </recommendedName>
</protein>
<keyword evidence="2" id="KW-0489">Methyltransferase</keyword>
<dbReference type="InterPro" id="IPR010426">
    <property type="entry name" value="MTTB_MeTrfase"/>
</dbReference>
<evidence type="ECO:0000313" key="5">
    <source>
        <dbReference type="Proteomes" id="UP000323521"/>
    </source>
</evidence>
<organism evidence="4 5">
    <name type="scientific">Formimonas warabiya</name>
    <dbReference type="NCBI Taxonomy" id="1761012"/>
    <lineage>
        <taxon>Bacteria</taxon>
        <taxon>Bacillati</taxon>
        <taxon>Bacillota</taxon>
        <taxon>Clostridia</taxon>
        <taxon>Eubacteriales</taxon>
        <taxon>Peptococcaceae</taxon>
        <taxon>Candidatus Formimonas</taxon>
    </lineage>
</organism>
<gene>
    <name evidence="4" type="ORF">DCMF_07915</name>
</gene>
<evidence type="ECO:0000256" key="3">
    <source>
        <dbReference type="ARBA" id="ARBA00022679"/>
    </source>
</evidence>
<name>A0A3G1KQG0_FORW1</name>
<dbReference type="AlphaFoldDB" id="A0A3G1KQG0"/>
<dbReference type="EMBL" id="CP017634">
    <property type="protein sequence ID" value="ATW24712.1"/>
    <property type="molecule type" value="Genomic_DNA"/>
</dbReference>
<keyword evidence="3" id="KW-0808">Transferase</keyword>
<keyword evidence="5" id="KW-1185">Reference proteome</keyword>
<dbReference type="InterPro" id="IPR038601">
    <property type="entry name" value="MttB-like_sf"/>
</dbReference>
<reference evidence="4 5" key="1">
    <citation type="submission" date="2016-10" db="EMBL/GenBank/DDBJ databases">
        <title>Complete Genome Sequence of Peptococcaceae strain DCMF.</title>
        <authorList>
            <person name="Edwards R.J."/>
            <person name="Holland S.I."/>
            <person name="Deshpande N.P."/>
            <person name="Wong Y.K."/>
            <person name="Ertan H."/>
            <person name="Manefield M."/>
            <person name="Russell T.L."/>
            <person name="Lee M.J."/>
        </authorList>
    </citation>
    <scope>NUCLEOTIDE SEQUENCE [LARGE SCALE GENOMIC DNA]</scope>
    <source>
        <strain evidence="4 5">DCMF</strain>
    </source>
</reference>